<proteinExistence type="predicted"/>
<dbReference type="Pfam" id="PF05768">
    <property type="entry name" value="Glrx-like"/>
    <property type="match status" value="1"/>
</dbReference>
<dbReference type="EMBL" id="QOVF01000001">
    <property type="protein sequence ID" value="KAA0696487.1"/>
    <property type="molecule type" value="Genomic_DNA"/>
</dbReference>
<gene>
    <name evidence="1" type="ORF">DT594_03875</name>
</gene>
<comment type="caution">
    <text evidence="1">The sequence shown here is derived from an EMBL/GenBank/DDBJ whole genome shotgun (WGS) entry which is preliminary data.</text>
</comment>
<evidence type="ECO:0000313" key="2">
    <source>
        <dbReference type="Proteomes" id="UP000463138"/>
    </source>
</evidence>
<dbReference type="AlphaFoldDB" id="A0A7V7GW95"/>
<dbReference type="InterPro" id="IPR052565">
    <property type="entry name" value="Glutaredoxin-like_YDR286C"/>
</dbReference>
<dbReference type="RefSeq" id="WP_096345740.1">
    <property type="nucleotide sequence ID" value="NZ_QOVF01000001.1"/>
</dbReference>
<dbReference type="InterPro" id="IPR008554">
    <property type="entry name" value="Glutaredoxin-like"/>
</dbReference>
<dbReference type="PANTHER" id="PTHR33558">
    <property type="entry name" value="GLUTAREDOXIN-LIKE PROTEIN C5ORF63 HOMOLOG"/>
    <property type="match status" value="1"/>
</dbReference>
<dbReference type="SUPFAM" id="SSF52833">
    <property type="entry name" value="Thioredoxin-like"/>
    <property type="match status" value="1"/>
</dbReference>
<protein>
    <submittedName>
        <fullName evidence="1">Glutaredoxin family protein</fullName>
    </submittedName>
</protein>
<dbReference type="PANTHER" id="PTHR33558:SF1">
    <property type="entry name" value="GLUTAREDOXIN-LIKE PROTEIN C5ORF63 HOMOLOG"/>
    <property type="match status" value="1"/>
</dbReference>
<dbReference type="Proteomes" id="UP000463138">
    <property type="component" value="Unassembled WGS sequence"/>
</dbReference>
<accession>A0A7V7GW95</accession>
<dbReference type="OrthoDB" id="8537427at2"/>
<name>A0A7V7GW95_9GAMM</name>
<dbReference type="Gene3D" id="3.40.30.10">
    <property type="entry name" value="Glutaredoxin"/>
    <property type="match status" value="1"/>
</dbReference>
<dbReference type="InterPro" id="IPR036249">
    <property type="entry name" value="Thioredoxin-like_sf"/>
</dbReference>
<sequence length="87" mass="9820">MQTNPELTLYGTQACHLCEEASSLLALLSGNGVQVREQDITESAELMSRYQLRIPVLRREDTGAELDWPFNLPQLMDWLGDLLVEEG</sequence>
<keyword evidence="2" id="KW-1185">Reference proteome</keyword>
<reference evidence="1 2" key="1">
    <citation type="submission" date="2018-07" db="EMBL/GenBank/DDBJ databases">
        <title>Pseudomonas laoshanensis sp. nov., isolated from soil.</title>
        <authorList>
            <person name="Sun J."/>
            <person name="Yu L."/>
            <person name="Wang M."/>
            <person name="Zhang C."/>
        </authorList>
    </citation>
    <scope>NUCLEOTIDE SEQUENCE [LARGE SCALE GENOMIC DNA]</scope>
    <source>
        <strain evidence="1 2">Y22</strain>
    </source>
</reference>
<organism evidence="1 2">
    <name type="scientific">Halopseudomonas laoshanensis</name>
    <dbReference type="NCBI Taxonomy" id="2268758"/>
    <lineage>
        <taxon>Bacteria</taxon>
        <taxon>Pseudomonadati</taxon>
        <taxon>Pseudomonadota</taxon>
        <taxon>Gammaproteobacteria</taxon>
        <taxon>Pseudomonadales</taxon>
        <taxon>Pseudomonadaceae</taxon>
        <taxon>Halopseudomonas</taxon>
    </lineage>
</organism>
<evidence type="ECO:0000313" key="1">
    <source>
        <dbReference type="EMBL" id="KAA0696487.1"/>
    </source>
</evidence>